<evidence type="ECO:0000256" key="2">
    <source>
        <dbReference type="ARBA" id="ARBA00007178"/>
    </source>
</evidence>
<dbReference type="OrthoDB" id="735591at2759"/>
<name>A0A9D4VKY2_PEA</name>
<sequence>MNRYSNILVILCFILNFVISLQKPIELDLTPKTAQPLVEGDGGSYYIWLSSEVQILAETNVAAGQFILQPRGFAFPHYADSSKVGYVVEGTDGVVGMVLPKTGKEVVLKLKQGDVIPVPIGAISWWFNDGHSNLNIIFLGETSTAHVPGQFTYFFLTGLQGLLGSFSSELIGKIYNFDKDEVSQLTQNQPGVVIIKLEKDQSMPKPQLNITKDFVYDIDTKVPEIAVHNGGLITTLTKKDFPFIKDVELSVIRVKLEPNAIKAPSNLITPGIQLIYIARGSGKIEIVGLSGKCVLDAQVKAGHLTVVPHFFVAAQIAGDEGMESYSIVTTTKPLFEELAGKTSIWEALSPLVQQVSFNVDSKFQKLFISKVTENNNLIPPTI</sequence>
<evidence type="ECO:0000256" key="4">
    <source>
        <dbReference type="ARBA" id="ARBA00023129"/>
    </source>
</evidence>
<keyword evidence="3" id="KW-0758">Storage protein</keyword>
<dbReference type="InterPro" id="IPR014710">
    <property type="entry name" value="RmlC-like_jellyroll"/>
</dbReference>
<feature type="signal peptide" evidence="6">
    <location>
        <begin position="1"/>
        <end position="20"/>
    </location>
</feature>
<comment type="similarity">
    <text evidence="2">Belongs to the 11S seed storage protein (globulins) family.</text>
</comment>
<dbReference type="Pfam" id="PF00190">
    <property type="entry name" value="Cupin_1"/>
    <property type="match status" value="2"/>
</dbReference>
<evidence type="ECO:0000259" key="7">
    <source>
        <dbReference type="SMART" id="SM00835"/>
    </source>
</evidence>
<evidence type="ECO:0000256" key="6">
    <source>
        <dbReference type="SAM" id="SignalP"/>
    </source>
</evidence>
<dbReference type="Proteomes" id="UP001058974">
    <property type="component" value="Chromosome 7"/>
</dbReference>
<reference evidence="8 9" key="1">
    <citation type="journal article" date="2022" name="Nat. Genet.">
        <title>Improved pea reference genome and pan-genome highlight genomic features and evolutionary characteristics.</title>
        <authorList>
            <person name="Yang T."/>
            <person name="Liu R."/>
            <person name="Luo Y."/>
            <person name="Hu S."/>
            <person name="Wang D."/>
            <person name="Wang C."/>
            <person name="Pandey M.K."/>
            <person name="Ge S."/>
            <person name="Xu Q."/>
            <person name="Li N."/>
            <person name="Li G."/>
            <person name="Huang Y."/>
            <person name="Saxena R.K."/>
            <person name="Ji Y."/>
            <person name="Li M."/>
            <person name="Yan X."/>
            <person name="He Y."/>
            <person name="Liu Y."/>
            <person name="Wang X."/>
            <person name="Xiang C."/>
            <person name="Varshney R.K."/>
            <person name="Ding H."/>
            <person name="Gao S."/>
            <person name="Zong X."/>
        </authorList>
    </citation>
    <scope>NUCLEOTIDE SEQUENCE [LARGE SCALE GENOMIC DNA]</scope>
    <source>
        <strain evidence="8 9">cv. Zhongwan 6</strain>
    </source>
</reference>
<gene>
    <name evidence="8" type="ORF">KIW84_071597</name>
</gene>
<evidence type="ECO:0000256" key="1">
    <source>
        <dbReference type="ARBA" id="ARBA00003804"/>
    </source>
</evidence>
<proteinExistence type="inferred from homology"/>
<dbReference type="GO" id="GO:0045735">
    <property type="term" value="F:nutrient reservoir activity"/>
    <property type="evidence" value="ECO:0007669"/>
    <property type="project" value="UniProtKB-KW"/>
</dbReference>
<feature type="chain" id="PRO_5039105676" description="Cupin type-1 domain-containing protein" evidence="6">
    <location>
        <begin position="21"/>
        <end position="382"/>
    </location>
</feature>
<feature type="domain" description="Cupin type-1" evidence="7">
    <location>
        <begin position="216"/>
        <end position="365"/>
    </location>
</feature>
<dbReference type="InterPro" id="IPR006044">
    <property type="entry name" value="11S_seedstore_pln"/>
</dbReference>
<dbReference type="InterPro" id="IPR011051">
    <property type="entry name" value="RmlC_Cupin_sf"/>
</dbReference>
<dbReference type="CDD" id="cd02243">
    <property type="entry name" value="cupin_11S_legumin_C"/>
    <property type="match status" value="1"/>
</dbReference>
<evidence type="ECO:0000256" key="5">
    <source>
        <dbReference type="ARBA" id="ARBA00023157"/>
    </source>
</evidence>
<evidence type="ECO:0000256" key="3">
    <source>
        <dbReference type="ARBA" id="ARBA00022761"/>
    </source>
</evidence>
<dbReference type="PANTHER" id="PTHR31189">
    <property type="entry name" value="OS03G0336100 PROTEIN-RELATED"/>
    <property type="match status" value="1"/>
</dbReference>
<dbReference type="AlphaFoldDB" id="A0A9D4VKY2"/>
<protein>
    <recommendedName>
        <fullName evidence="7">Cupin type-1 domain-containing protein</fullName>
    </recommendedName>
</protein>
<keyword evidence="6" id="KW-0732">Signal</keyword>
<keyword evidence="9" id="KW-1185">Reference proteome</keyword>
<accession>A0A9D4VKY2</accession>
<comment type="function">
    <text evidence="1">This protein found in the seeds of many leguminous and non-leguminous plants is the source of sulfur-containing amino acids in seed meals.</text>
</comment>
<dbReference type="SUPFAM" id="SSF51182">
    <property type="entry name" value="RmlC-like cupins"/>
    <property type="match status" value="1"/>
</dbReference>
<keyword evidence="4" id="KW-0708">Seed storage protein</keyword>
<dbReference type="EMBL" id="JAMSHJ010000007">
    <property type="protein sequence ID" value="KAI5384646.1"/>
    <property type="molecule type" value="Genomic_DNA"/>
</dbReference>
<dbReference type="InterPro" id="IPR006045">
    <property type="entry name" value="Cupin_1"/>
</dbReference>
<dbReference type="CDD" id="cd02242">
    <property type="entry name" value="cupin_11S_legumin_N"/>
    <property type="match status" value="1"/>
</dbReference>
<organism evidence="8 9">
    <name type="scientific">Pisum sativum</name>
    <name type="common">Garden pea</name>
    <name type="synonym">Lathyrus oleraceus</name>
    <dbReference type="NCBI Taxonomy" id="3888"/>
    <lineage>
        <taxon>Eukaryota</taxon>
        <taxon>Viridiplantae</taxon>
        <taxon>Streptophyta</taxon>
        <taxon>Embryophyta</taxon>
        <taxon>Tracheophyta</taxon>
        <taxon>Spermatophyta</taxon>
        <taxon>Magnoliopsida</taxon>
        <taxon>eudicotyledons</taxon>
        <taxon>Gunneridae</taxon>
        <taxon>Pentapetalae</taxon>
        <taxon>rosids</taxon>
        <taxon>fabids</taxon>
        <taxon>Fabales</taxon>
        <taxon>Fabaceae</taxon>
        <taxon>Papilionoideae</taxon>
        <taxon>50 kb inversion clade</taxon>
        <taxon>NPAAA clade</taxon>
        <taxon>Hologalegina</taxon>
        <taxon>IRL clade</taxon>
        <taxon>Fabeae</taxon>
        <taxon>Lathyrus</taxon>
    </lineage>
</organism>
<feature type="domain" description="Cupin type-1" evidence="7">
    <location>
        <begin position="27"/>
        <end position="183"/>
    </location>
</feature>
<dbReference type="PRINTS" id="PR00439">
    <property type="entry name" value="11SGLOBULIN"/>
</dbReference>
<evidence type="ECO:0000313" key="9">
    <source>
        <dbReference type="Proteomes" id="UP001058974"/>
    </source>
</evidence>
<dbReference type="Gene3D" id="2.60.120.10">
    <property type="entry name" value="Jelly Rolls"/>
    <property type="match status" value="2"/>
</dbReference>
<evidence type="ECO:0000313" key="8">
    <source>
        <dbReference type="EMBL" id="KAI5384646.1"/>
    </source>
</evidence>
<comment type="caution">
    <text evidence="8">The sequence shown here is derived from an EMBL/GenBank/DDBJ whole genome shotgun (WGS) entry which is preliminary data.</text>
</comment>
<dbReference type="Gramene" id="Psat07G0159700-T1">
    <property type="protein sequence ID" value="KAI5384646.1"/>
    <property type="gene ID" value="KIW84_071597"/>
</dbReference>
<dbReference type="SMART" id="SM00835">
    <property type="entry name" value="Cupin_1"/>
    <property type="match status" value="2"/>
</dbReference>
<dbReference type="InterPro" id="IPR050253">
    <property type="entry name" value="Seed_Storage-Functional"/>
</dbReference>
<dbReference type="PANTHER" id="PTHR31189:SF45">
    <property type="entry name" value="OS09G0552500 PROTEIN"/>
    <property type="match status" value="1"/>
</dbReference>
<keyword evidence="5" id="KW-1015">Disulfide bond</keyword>